<proteinExistence type="predicted"/>
<feature type="transmembrane region" description="Helical" evidence="5">
    <location>
        <begin position="35"/>
        <end position="55"/>
    </location>
</feature>
<dbReference type="EMBL" id="RQEP01000018">
    <property type="protein sequence ID" value="TGK00578.1"/>
    <property type="molecule type" value="Genomic_DNA"/>
</dbReference>
<dbReference type="OrthoDB" id="341082at2"/>
<evidence type="ECO:0000256" key="2">
    <source>
        <dbReference type="ARBA" id="ARBA00022692"/>
    </source>
</evidence>
<gene>
    <name evidence="6" type="ORF">EHO59_11515</name>
</gene>
<feature type="transmembrane region" description="Helical" evidence="5">
    <location>
        <begin position="99"/>
        <end position="117"/>
    </location>
</feature>
<evidence type="ECO:0000256" key="5">
    <source>
        <dbReference type="SAM" id="Phobius"/>
    </source>
</evidence>
<comment type="subcellular location">
    <subcellularLocation>
        <location evidence="1">Membrane</location>
        <topology evidence="1">Multi-pass membrane protein</topology>
    </subcellularLocation>
</comment>
<organism evidence="6 7">
    <name type="scientific">Leptospira semungkisensis</name>
    <dbReference type="NCBI Taxonomy" id="2484985"/>
    <lineage>
        <taxon>Bacteria</taxon>
        <taxon>Pseudomonadati</taxon>
        <taxon>Spirochaetota</taxon>
        <taxon>Spirochaetia</taxon>
        <taxon>Leptospirales</taxon>
        <taxon>Leptospiraceae</taxon>
        <taxon>Leptospira</taxon>
    </lineage>
</organism>
<reference evidence="6" key="1">
    <citation type="journal article" date="2019" name="PLoS Negl. Trop. Dis.">
        <title>Revisiting the worldwide diversity of Leptospira species in the environment.</title>
        <authorList>
            <person name="Vincent A.T."/>
            <person name="Schiettekatte O."/>
            <person name="Bourhy P."/>
            <person name="Veyrier F.J."/>
            <person name="Picardeau M."/>
        </authorList>
    </citation>
    <scope>NUCLEOTIDE SEQUENCE [LARGE SCALE GENOMIC DNA]</scope>
    <source>
        <strain evidence="6">SSS9</strain>
    </source>
</reference>
<dbReference type="Proteomes" id="UP000297453">
    <property type="component" value="Unassembled WGS sequence"/>
</dbReference>
<evidence type="ECO:0000256" key="1">
    <source>
        <dbReference type="ARBA" id="ARBA00004141"/>
    </source>
</evidence>
<keyword evidence="2 5" id="KW-0812">Transmembrane</keyword>
<evidence type="ECO:0000313" key="6">
    <source>
        <dbReference type="EMBL" id="TGK00578.1"/>
    </source>
</evidence>
<keyword evidence="7" id="KW-1185">Reference proteome</keyword>
<dbReference type="RefSeq" id="WP_135588135.1">
    <property type="nucleotide sequence ID" value="NZ_RQEP01000018.1"/>
</dbReference>
<dbReference type="GO" id="GO:0016020">
    <property type="term" value="C:membrane"/>
    <property type="evidence" value="ECO:0007669"/>
    <property type="project" value="UniProtKB-SubCell"/>
</dbReference>
<evidence type="ECO:0000313" key="7">
    <source>
        <dbReference type="Proteomes" id="UP000297453"/>
    </source>
</evidence>
<protein>
    <recommendedName>
        <fullName evidence="8">Ion transporter</fullName>
    </recommendedName>
</protein>
<dbReference type="AlphaFoldDB" id="A0A4R9FPI2"/>
<evidence type="ECO:0000256" key="3">
    <source>
        <dbReference type="ARBA" id="ARBA00022989"/>
    </source>
</evidence>
<sequence length="283" mass="32757">MPVENPNPEKLSKIRRFINAVKYWRSVLPGTTRDYLLLALAAFDVFLLLFVNAYKEFIHRDIPAYILAFDLFVILLWGFELWLKLRQKKDIKKYLRTNWYEAVGIIPLYFLRPFLLLRGVKLAIAFYRFGTSGQNVSEVLTREITFRFRDVIVDTIADAVFLHSLERVEEVMLRLDYSQLAKQAISKHNDQLNEKVNESLQSKFLLEELSKIPFMSEVSRKLGEDIGRMVAEILETEVIGDIMKDITANILKEMAEHVKKLPLERITAPVPAAVAPTPEEADL</sequence>
<evidence type="ECO:0000256" key="4">
    <source>
        <dbReference type="ARBA" id="ARBA00023136"/>
    </source>
</evidence>
<comment type="caution">
    <text evidence="6">The sequence shown here is derived from an EMBL/GenBank/DDBJ whole genome shotgun (WGS) entry which is preliminary data.</text>
</comment>
<feature type="transmembrane region" description="Helical" evidence="5">
    <location>
        <begin position="62"/>
        <end position="79"/>
    </location>
</feature>
<accession>A0A4R9FPI2</accession>
<keyword evidence="3 5" id="KW-1133">Transmembrane helix</keyword>
<dbReference type="Gene3D" id="1.20.120.350">
    <property type="entry name" value="Voltage-gated potassium channels. Chain C"/>
    <property type="match status" value="1"/>
</dbReference>
<keyword evidence="4 5" id="KW-0472">Membrane</keyword>
<dbReference type="InterPro" id="IPR027359">
    <property type="entry name" value="Volt_channel_dom_sf"/>
</dbReference>
<name>A0A4R9FPI2_9LEPT</name>
<evidence type="ECO:0008006" key="8">
    <source>
        <dbReference type="Google" id="ProtNLM"/>
    </source>
</evidence>